<protein>
    <submittedName>
        <fullName evidence="2">Uncharacterized protein</fullName>
    </submittedName>
</protein>
<accession>A0A2A9P9X2</accession>
<organism evidence="2 3">
    <name type="scientific">Ophiocordyceps unilateralis</name>
    <name type="common">Zombie-ant fungus</name>
    <name type="synonym">Torrubia unilateralis</name>
    <dbReference type="NCBI Taxonomy" id="268505"/>
    <lineage>
        <taxon>Eukaryota</taxon>
        <taxon>Fungi</taxon>
        <taxon>Dikarya</taxon>
        <taxon>Ascomycota</taxon>
        <taxon>Pezizomycotina</taxon>
        <taxon>Sordariomycetes</taxon>
        <taxon>Hypocreomycetidae</taxon>
        <taxon>Hypocreales</taxon>
        <taxon>Ophiocordycipitaceae</taxon>
        <taxon>Ophiocordyceps</taxon>
    </lineage>
</organism>
<dbReference type="AlphaFoldDB" id="A0A2A9P9X2"/>
<dbReference type="Proteomes" id="UP000037136">
    <property type="component" value="Unassembled WGS sequence"/>
</dbReference>
<sequence>MGGKAGPDRVGLIFRLGRGDGFAAVEVGSRASRAFPGSGGNGMMGETADKDDEPAPQPSLSPSQSPEGVTGSEPMQKATVR</sequence>
<evidence type="ECO:0000313" key="3">
    <source>
        <dbReference type="Proteomes" id="UP000037136"/>
    </source>
</evidence>
<keyword evidence="3" id="KW-1185">Reference proteome</keyword>
<reference evidence="2 3" key="1">
    <citation type="journal article" date="2015" name="BMC Genomics">
        <title>Gene expression during zombie ant biting behavior reflects the complexity underlying fungal parasitic behavioral manipulation.</title>
        <authorList>
            <person name="de Bekker C."/>
            <person name="Ohm R.A."/>
            <person name="Loreto R.G."/>
            <person name="Sebastian A."/>
            <person name="Albert I."/>
            <person name="Merrow M."/>
            <person name="Brachmann A."/>
            <person name="Hughes D.P."/>
        </authorList>
    </citation>
    <scope>NUCLEOTIDE SEQUENCE [LARGE SCALE GENOMIC DNA]</scope>
    <source>
        <strain evidence="2 3">SC16a</strain>
    </source>
</reference>
<reference evidence="2 3" key="2">
    <citation type="journal article" date="2017" name="Sci. Rep.">
        <title>Ant-infecting Ophiocordyceps genomes reveal a high diversity of potential behavioral manipulation genes and a possible major role for enterotoxins.</title>
        <authorList>
            <person name="de Bekker C."/>
            <person name="Ohm R.A."/>
            <person name="Evans H.C."/>
            <person name="Brachmann A."/>
            <person name="Hughes D.P."/>
        </authorList>
    </citation>
    <scope>NUCLEOTIDE SEQUENCE [LARGE SCALE GENOMIC DNA]</scope>
    <source>
        <strain evidence="2 3">SC16a</strain>
    </source>
</reference>
<gene>
    <name evidence="2" type="ORF">XA68_14299</name>
</gene>
<proteinExistence type="predicted"/>
<evidence type="ECO:0000256" key="1">
    <source>
        <dbReference type="SAM" id="MobiDB-lite"/>
    </source>
</evidence>
<dbReference type="EMBL" id="LAZP02000340">
    <property type="protein sequence ID" value="PFH58004.1"/>
    <property type="molecule type" value="Genomic_DNA"/>
</dbReference>
<feature type="region of interest" description="Disordered" evidence="1">
    <location>
        <begin position="29"/>
        <end position="81"/>
    </location>
</feature>
<evidence type="ECO:0000313" key="2">
    <source>
        <dbReference type="EMBL" id="PFH58004.1"/>
    </source>
</evidence>
<name>A0A2A9P9X2_OPHUN</name>
<comment type="caution">
    <text evidence="2">The sequence shown here is derived from an EMBL/GenBank/DDBJ whole genome shotgun (WGS) entry which is preliminary data.</text>
</comment>